<dbReference type="InterPro" id="IPR012292">
    <property type="entry name" value="Globin/Proto"/>
</dbReference>
<name>A0A220MKS2_9BACL</name>
<dbReference type="InterPro" id="IPR009050">
    <property type="entry name" value="Globin-like_sf"/>
</dbReference>
<keyword evidence="4 6" id="KW-0479">Metal-binding</keyword>
<dbReference type="Pfam" id="PF01152">
    <property type="entry name" value="Bac_globin"/>
    <property type="match status" value="1"/>
</dbReference>
<feature type="binding site" description="distal binding residue" evidence="8">
    <location>
        <position position="46"/>
    </location>
    <ligand>
        <name>heme</name>
        <dbReference type="ChEBI" id="CHEBI:30413"/>
    </ligand>
    <ligandPart>
        <name>Fe</name>
        <dbReference type="ChEBI" id="CHEBI:18248"/>
    </ligandPart>
</feature>
<gene>
    <name evidence="9" type="ORF">BP422_18635</name>
</gene>
<organism evidence="9 10">
    <name type="scientific">Brevibacillus formosus</name>
    <dbReference type="NCBI Taxonomy" id="54913"/>
    <lineage>
        <taxon>Bacteria</taxon>
        <taxon>Bacillati</taxon>
        <taxon>Bacillota</taxon>
        <taxon>Bacilli</taxon>
        <taxon>Bacillales</taxon>
        <taxon>Paenibacillaceae</taxon>
        <taxon>Brevibacillus</taxon>
    </lineage>
</organism>
<dbReference type="EMBL" id="CP018145">
    <property type="protein sequence ID" value="ASJ55385.1"/>
    <property type="molecule type" value="Genomic_DNA"/>
</dbReference>
<evidence type="ECO:0000256" key="5">
    <source>
        <dbReference type="ARBA" id="ARBA00023004"/>
    </source>
</evidence>
<proteinExistence type="inferred from homology"/>
<dbReference type="RefSeq" id="WP_088909053.1">
    <property type="nucleotide sequence ID" value="NZ_CP018145.1"/>
</dbReference>
<evidence type="ECO:0000256" key="1">
    <source>
        <dbReference type="ARBA" id="ARBA00009660"/>
    </source>
</evidence>
<evidence type="ECO:0000256" key="8">
    <source>
        <dbReference type="PIRSR" id="PIRSR601486-1"/>
    </source>
</evidence>
<keyword evidence="3 6" id="KW-0349">Heme</keyword>
<sequence>MSTFYEKYGGEDTVAKVVDYFYDLVLADDTVNHFFKNTDMEKQRKHQTKFISYALGGPNQYSGQSMAKAHEGMNLQPIHFDAIAMHLRAALAHFGVSEEDIADALSKVESLRDDILYK</sequence>
<evidence type="ECO:0000256" key="4">
    <source>
        <dbReference type="ARBA" id="ARBA00022723"/>
    </source>
</evidence>
<accession>A0A220MKS2</accession>
<evidence type="ECO:0000256" key="2">
    <source>
        <dbReference type="ARBA" id="ARBA00022448"/>
    </source>
</evidence>
<dbReference type="AlphaFoldDB" id="A0A220MKS2"/>
<keyword evidence="5 6" id="KW-0408">Iron</keyword>
<comment type="similarity">
    <text evidence="1 6">Belongs to the truncated hemoglobin family. Group I subfamily.</text>
</comment>
<evidence type="ECO:0000256" key="7">
    <source>
        <dbReference type="PIRSR" id="PIRSR002030-1"/>
    </source>
</evidence>
<evidence type="ECO:0000313" key="10">
    <source>
        <dbReference type="Proteomes" id="UP000197781"/>
    </source>
</evidence>
<evidence type="ECO:0000256" key="6">
    <source>
        <dbReference type="PIRNR" id="PIRNR002030"/>
    </source>
</evidence>
<dbReference type="PIRSF" id="PIRSF002030">
    <property type="entry name" value="Globin_Protozoa/Cyanobacteria"/>
    <property type="match status" value="1"/>
</dbReference>
<dbReference type="InterPro" id="IPR016339">
    <property type="entry name" value="Hemoglobin_trunc_I"/>
</dbReference>
<dbReference type="KEGG" id="bfm:BP422_18635"/>
<protein>
    <recommendedName>
        <fullName evidence="6">Group 1 truncated hemoglobin</fullName>
    </recommendedName>
</protein>
<evidence type="ECO:0000256" key="3">
    <source>
        <dbReference type="ARBA" id="ARBA00022617"/>
    </source>
</evidence>
<evidence type="ECO:0000313" key="9">
    <source>
        <dbReference type="EMBL" id="ASJ55385.1"/>
    </source>
</evidence>
<dbReference type="Gene3D" id="1.10.490.10">
    <property type="entry name" value="Globins"/>
    <property type="match status" value="1"/>
</dbReference>
<comment type="cofactor">
    <cofactor evidence="7">
        <name>heme</name>
        <dbReference type="ChEBI" id="CHEBI:30413"/>
    </cofactor>
    <text evidence="7">Binds 1 heme group per subunit.</text>
</comment>
<dbReference type="GO" id="GO:0005344">
    <property type="term" value="F:oxygen carrier activity"/>
    <property type="evidence" value="ECO:0007669"/>
    <property type="project" value="UniProtKB-UniRule"/>
</dbReference>
<dbReference type="Proteomes" id="UP000197781">
    <property type="component" value="Chromosome"/>
</dbReference>
<reference evidence="9 10" key="1">
    <citation type="submission" date="2016-11" db="EMBL/GenBank/DDBJ databases">
        <authorList>
            <person name="Jaros S."/>
            <person name="Januszkiewicz K."/>
            <person name="Wedrychowicz H."/>
        </authorList>
    </citation>
    <scope>NUCLEOTIDE SEQUENCE [LARGE SCALE GENOMIC DNA]</scope>
    <source>
        <strain evidence="9 10">NF2</strain>
    </source>
</reference>
<keyword evidence="6" id="KW-0561">Oxygen transport</keyword>
<dbReference type="GO" id="GO:0020037">
    <property type="term" value="F:heme binding"/>
    <property type="evidence" value="ECO:0007669"/>
    <property type="project" value="InterPro"/>
</dbReference>
<dbReference type="CDD" id="cd00454">
    <property type="entry name" value="TrHb1_N"/>
    <property type="match status" value="1"/>
</dbReference>
<dbReference type="SUPFAM" id="SSF46458">
    <property type="entry name" value="Globin-like"/>
    <property type="match status" value="1"/>
</dbReference>
<dbReference type="GO" id="GO:0046872">
    <property type="term" value="F:metal ion binding"/>
    <property type="evidence" value="ECO:0007669"/>
    <property type="project" value="UniProtKB-UniRule"/>
</dbReference>
<feature type="binding site" description="proximal binding residue" evidence="7">
    <location>
        <position position="70"/>
    </location>
    <ligand>
        <name>heme</name>
        <dbReference type="ChEBI" id="CHEBI:30413"/>
    </ligand>
    <ligandPart>
        <name>Fe</name>
        <dbReference type="ChEBI" id="CHEBI:18248"/>
    </ligandPart>
</feature>
<keyword evidence="2 6" id="KW-0813">Transport</keyword>
<dbReference type="InterPro" id="IPR001486">
    <property type="entry name" value="Hemoglobin_trunc"/>
</dbReference>
<dbReference type="GO" id="GO:0019825">
    <property type="term" value="F:oxygen binding"/>
    <property type="evidence" value="ECO:0007669"/>
    <property type="project" value="InterPro"/>
</dbReference>